<dbReference type="PROSITE" id="PS50042">
    <property type="entry name" value="CNMP_BINDING_3"/>
    <property type="match status" value="1"/>
</dbReference>
<evidence type="ECO:0000259" key="2">
    <source>
        <dbReference type="PROSITE" id="PS50042"/>
    </source>
</evidence>
<keyword evidence="4" id="KW-1185">Reference proteome</keyword>
<comment type="caution">
    <text evidence="3">The sequence shown here is derived from an EMBL/GenBank/DDBJ whole genome shotgun (WGS) entry which is preliminary data.</text>
</comment>
<dbReference type="InterPro" id="IPR036770">
    <property type="entry name" value="Ankyrin_rpt-contain_sf"/>
</dbReference>
<dbReference type="Gene3D" id="2.60.120.10">
    <property type="entry name" value="Jelly Rolls"/>
    <property type="match status" value="1"/>
</dbReference>
<dbReference type="Gene3D" id="1.25.40.20">
    <property type="entry name" value="Ankyrin repeat-containing domain"/>
    <property type="match status" value="1"/>
</dbReference>
<dbReference type="EMBL" id="JNBS01001072">
    <property type="protein sequence ID" value="OQS02833.1"/>
    <property type="molecule type" value="Genomic_DNA"/>
</dbReference>
<dbReference type="PANTHER" id="PTHR46586">
    <property type="entry name" value="ANKYRIN REPEAT-CONTAINING PROTEIN"/>
    <property type="match status" value="1"/>
</dbReference>
<dbReference type="STRING" id="74557.A0A1V9ZXT3"/>
<evidence type="ECO:0000256" key="1">
    <source>
        <dbReference type="SAM" id="MobiDB-lite"/>
    </source>
</evidence>
<dbReference type="Proteomes" id="UP000243217">
    <property type="component" value="Unassembled WGS sequence"/>
</dbReference>
<dbReference type="Pfam" id="PF00027">
    <property type="entry name" value="cNMP_binding"/>
    <property type="match status" value="1"/>
</dbReference>
<feature type="non-terminal residue" evidence="3">
    <location>
        <position position="425"/>
    </location>
</feature>
<feature type="domain" description="Cyclic nucleotide-binding" evidence="2">
    <location>
        <begin position="328"/>
        <end position="425"/>
    </location>
</feature>
<dbReference type="InterPro" id="IPR000595">
    <property type="entry name" value="cNMP-bd_dom"/>
</dbReference>
<accession>A0A1V9ZXT3</accession>
<feature type="compositionally biased region" description="Polar residues" evidence="1">
    <location>
        <begin position="262"/>
        <end position="271"/>
    </location>
</feature>
<dbReference type="AlphaFoldDB" id="A0A1V9ZXT3"/>
<reference evidence="3 4" key="1">
    <citation type="journal article" date="2014" name="Genome Biol. Evol.">
        <title>The secreted proteins of Achlya hypogyna and Thraustotheca clavata identify the ancestral oomycete secretome and reveal gene acquisitions by horizontal gene transfer.</title>
        <authorList>
            <person name="Misner I."/>
            <person name="Blouin N."/>
            <person name="Leonard G."/>
            <person name="Richards T.A."/>
            <person name="Lane C.E."/>
        </authorList>
    </citation>
    <scope>NUCLEOTIDE SEQUENCE [LARGE SCALE GENOMIC DNA]</scope>
    <source>
        <strain evidence="3 4">ATCC 34112</strain>
    </source>
</reference>
<dbReference type="PROSITE" id="PS00889">
    <property type="entry name" value="CNMP_BINDING_2"/>
    <property type="match status" value="1"/>
</dbReference>
<keyword evidence="3" id="KW-0808">Transferase</keyword>
<dbReference type="SMART" id="SM00100">
    <property type="entry name" value="cNMP"/>
    <property type="match status" value="1"/>
</dbReference>
<dbReference type="OrthoDB" id="58323at2759"/>
<protein>
    <submittedName>
        <fullName evidence="3">Bcy1 protein kinase A regulatory subunit</fullName>
    </submittedName>
</protein>
<dbReference type="CDD" id="cd00038">
    <property type="entry name" value="CAP_ED"/>
    <property type="match status" value="1"/>
</dbReference>
<dbReference type="InterPro" id="IPR018488">
    <property type="entry name" value="cNMP-bd_CS"/>
</dbReference>
<organism evidence="3 4">
    <name type="scientific">Thraustotheca clavata</name>
    <dbReference type="NCBI Taxonomy" id="74557"/>
    <lineage>
        <taxon>Eukaryota</taxon>
        <taxon>Sar</taxon>
        <taxon>Stramenopiles</taxon>
        <taxon>Oomycota</taxon>
        <taxon>Saprolegniomycetes</taxon>
        <taxon>Saprolegniales</taxon>
        <taxon>Achlyaceae</taxon>
        <taxon>Thraustotheca</taxon>
    </lineage>
</organism>
<gene>
    <name evidence="3" type="ORF">THRCLA_04838</name>
</gene>
<dbReference type="Pfam" id="PF12796">
    <property type="entry name" value="Ank_2"/>
    <property type="match status" value="1"/>
</dbReference>
<dbReference type="InterPro" id="IPR002110">
    <property type="entry name" value="Ankyrin_rpt"/>
</dbReference>
<dbReference type="InterPro" id="IPR052050">
    <property type="entry name" value="SecEffector_AnkRepeat"/>
</dbReference>
<evidence type="ECO:0000313" key="4">
    <source>
        <dbReference type="Proteomes" id="UP000243217"/>
    </source>
</evidence>
<dbReference type="PRINTS" id="PR00103">
    <property type="entry name" value="CAMPKINASE"/>
</dbReference>
<dbReference type="SUPFAM" id="SSF48403">
    <property type="entry name" value="Ankyrin repeat"/>
    <property type="match status" value="1"/>
</dbReference>
<dbReference type="InterPro" id="IPR014710">
    <property type="entry name" value="RmlC-like_jellyroll"/>
</dbReference>
<proteinExistence type="predicted"/>
<dbReference type="InterPro" id="IPR018490">
    <property type="entry name" value="cNMP-bd_dom_sf"/>
</dbReference>
<keyword evidence="3" id="KW-0418">Kinase</keyword>
<dbReference type="PANTHER" id="PTHR46586:SF3">
    <property type="entry name" value="ANKYRIN REPEAT-CONTAINING PROTEIN"/>
    <property type="match status" value="1"/>
</dbReference>
<dbReference type="GO" id="GO:0016301">
    <property type="term" value="F:kinase activity"/>
    <property type="evidence" value="ECO:0007669"/>
    <property type="project" value="UniProtKB-KW"/>
</dbReference>
<dbReference type="SUPFAM" id="SSF51206">
    <property type="entry name" value="cAMP-binding domain-like"/>
    <property type="match status" value="1"/>
</dbReference>
<feature type="region of interest" description="Disordered" evidence="1">
    <location>
        <begin position="255"/>
        <end position="291"/>
    </location>
</feature>
<name>A0A1V9ZXT3_9STRA</name>
<sequence>MQTSVLTNTNLLGLITQFQDGLYQELLPWYKEAKNIKSLHHPSFQGLMYVNLPERFLSMPYTSDHVIYLPMYIMLPARHLNLNSSVNDPRLTLHIAIVDGDIYRIERLLKCYPTMASSQAMDLAAQCGYLHVVQFLHKQYDMGCTTNAMDYAAGNGHIEIVQFLAEHRKEGCTENAMYDAAMYGHLNVVQYLYNKGLADCTSIALMHAQWHQHYAVASFIESHCSQGQISVATILNVSYPFLLVMPKSINDEFKSNDDDDVQCNSSCGQTSDSDEDCAPPPSGPRLTARRNTVMATPLEVEKGWMPPKHPKSATDKSDIRKALKNNILFDHLDDTARNTIVDAMQYVNFERGDTIIHHGTEGDVFYILAEGSVDILIKNEIVATSAANTRNNHFGELALLYDAPRSATVVAATDVSAWALDRLRI</sequence>
<evidence type="ECO:0000313" key="3">
    <source>
        <dbReference type="EMBL" id="OQS02833.1"/>
    </source>
</evidence>